<dbReference type="EMBL" id="MU843068">
    <property type="protein sequence ID" value="KAK2021972.1"/>
    <property type="molecule type" value="Genomic_DNA"/>
</dbReference>
<protein>
    <submittedName>
        <fullName evidence="2">Uncharacterized protein</fullName>
    </submittedName>
</protein>
<feature type="region of interest" description="Disordered" evidence="1">
    <location>
        <begin position="121"/>
        <end position="152"/>
    </location>
</feature>
<name>A0AAD9LVF9_9PEZI</name>
<keyword evidence="3" id="KW-1185">Reference proteome</keyword>
<feature type="region of interest" description="Disordered" evidence="1">
    <location>
        <begin position="83"/>
        <end position="102"/>
    </location>
</feature>
<comment type="caution">
    <text evidence="2">The sequence shown here is derived from an EMBL/GenBank/DDBJ whole genome shotgun (WGS) entry which is preliminary data.</text>
</comment>
<accession>A0AAD9LVF9</accession>
<evidence type="ECO:0000256" key="1">
    <source>
        <dbReference type="SAM" id="MobiDB-lite"/>
    </source>
</evidence>
<reference evidence="2" key="1">
    <citation type="submission" date="2021-06" db="EMBL/GenBank/DDBJ databases">
        <title>Comparative genomics, transcriptomics and evolutionary studies reveal genomic signatures of adaptation to plant cell wall in hemibiotrophic fungi.</title>
        <authorList>
            <consortium name="DOE Joint Genome Institute"/>
            <person name="Baroncelli R."/>
            <person name="Diaz J.F."/>
            <person name="Benocci T."/>
            <person name="Peng M."/>
            <person name="Battaglia E."/>
            <person name="Haridas S."/>
            <person name="Andreopoulos W."/>
            <person name="Labutti K."/>
            <person name="Pangilinan J."/>
            <person name="Floch G.L."/>
            <person name="Makela M.R."/>
            <person name="Henrissat B."/>
            <person name="Grigoriev I.V."/>
            <person name="Crouch J.A."/>
            <person name="De Vries R.P."/>
            <person name="Sukno S.A."/>
            <person name="Thon M.R."/>
        </authorList>
    </citation>
    <scope>NUCLEOTIDE SEQUENCE</scope>
    <source>
        <strain evidence="2">MAFF235873</strain>
    </source>
</reference>
<dbReference type="Proteomes" id="UP001232148">
    <property type="component" value="Unassembled WGS sequence"/>
</dbReference>
<evidence type="ECO:0000313" key="2">
    <source>
        <dbReference type="EMBL" id="KAK2021972.1"/>
    </source>
</evidence>
<dbReference type="AlphaFoldDB" id="A0AAD9LVF9"/>
<evidence type="ECO:0000313" key="3">
    <source>
        <dbReference type="Proteomes" id="UP001232148"/>
    </source>
</evidence>
<organism evidence="2 3">
    <name type="scientific">Colletotrichum zoysiae</name>
    <dbReference type="NCBI Taxonomy" id="1216348"/>
    <lineage>
        <taxon>Eukaryota</taxon>
        <taxon>Fungi</taxon>
        <taxon>Dikarya</taxon>
        <taxon>Ascomycota</taxon>
        <taxon>Pezizomycotina</taxon>
        <taxon>Sordariomycetes</taxon>
        <taxon>Hypocreomycetidae</taxon>
        <taxon>Glomerellales</taxon>
        <taxon>Glomerellaceae</taxon>
        <taxon>Colletotrichum</taxon>
        <taxon>Colletotrichum graminicola species complex</taxon>
    </lineage>
</organism>
<gene>
    <name evidence="2" type="ORF">LX32DRAFT_221413</name>
</gene>
<proteinExistence type="predicted"/>
<sequence length="183" mass="20929">MADGMVTRQSEVWHGCCERCVESRNRDIILPTCCRLPEAKLTNLSRRTLSKFVQQVTHLLSKHTPPSLPTSQRWRKKHQEHVRAREEKEVQLGNARLGQAPERKQPIEAIQEPITRWRWASTPVRKLPGEDGRVSSSDHLTPPAPRPPPGEHKLAVTLWKHQHLIEDRGSSTATMAIFANQPR</sequence>